<name>A0A7J7KAQ2_BUGNE</name>
<sequence>MQMFDADKLYPRETELDDGRVMRVYQSEVGDVGCVVWDAAIVLAKFYEHLSGVSHEGSTFDDPAAAAAVQCLCQLRQWVSACNEGKLSVLELGAGTGYVGLVAAAMGARVTVTDLSEFIDLMRHNIDSNVEVIQQKQGVCHVLELVWGVSLPTLTLPTLTSNCPKPSLILLADCIYYEESLEPLVKTMVSASSQDTLIICCHEHRTTDNKPHLQKQFFEEVSKHFRVTRIPTILQHPVYSSDDIHIHIFRLHDQPPS</sequence>
<dbReference type="Gene3D" id="3.40.50.150">
    <property type="entry name" value="Vaccinia Virus protein VP39"/>
    <property type="match status" value="1"/>
</dbReference>
<dbReference type="EMBL" id="VXIV02000839">
    <property type="protein sequence ID" value="KAF6035729.1"/>
    <property type="molecule type" value="Genomic_DNA"/>
</dbReference>
<evidence type="ECO:0000313" key="1">
    <source>
        <dbReference type="EMBL" id="KAF6035729.1"/>
    </source>
</evidence>
<dbReference type="InterPro" id="IPR019410">
    <property type="entry name" value="Methyltransf_16"/>
</dbReference>
<dbReference type="CDD" id="cd02440">
    <property type="entry name" value="AdoMet_MTases"/>
    <property type="match status" value="1"/>
</dbReference>
<dbReference type="AlphaFoldDB" id="A0A7J7KAQ2"/>
<accession>A0A7J7KAQ2</accession>
<comment type="caution">
    <text evidence="1">The sequence shown here is derived from an EMBL/GenBank/DDBJ whole genome shotgun (WGS) entry which is preliminary data.</text>
</comment>
<dbReference type="Pfam" id="PF10294">
    <property type="entry name" value="Methyltransf_16"/>
    <property type="match status" value="1"/>
</dbReference>
<reference evidence="1" key="1">
    <citation type="submission" date="2020-06" db="EMBL/GenBank/DDBJ databases">
        <title>Draft genome of Bugula neritina, a colonial animal packing powerful symbionts and potential medicines.</title>
        <authorList>
            <person name="Rayko M."/>
        </authorList>
    </citation>
    <scope>NUCLEOTIDE SEQUENCE [LARGE SCALE GENOMIC DNA]</scope>
    <source>
        <strain evidence="1">Kwan_BN1</strain>
    </source>
</reference>
<evidence type="ECO:0000313" key="2">
    <source>
        <dbReference type="Proteomes" id="UP000593567"/>
    </source>
</evidence>
<dbReference type="InterPro" id="IPR029063">
    <property type="entry name" value="SAM-dependent_MTases_sf"/>
</dbReference>
<proteinExistence type="predicted"/>
<dbReference type="GO" id="GO:0005829">
    <property type="term" value="C:cytosol"/>
    <property type="evidence" value="ECO:0007669"/>
    <property type="project" value="TreeGrafter"/>
</dbReference>
<dbReference type="GO" id="GO:0032991">
    <property type="term" value="C:protein-containing complex"/>
    <property type="evidence" value="ECO:0007669"/>
    <property type="project" value="TreeGrafter"/>
</dbReference>
<dbReference type="PANTHER" id="PTHR14614">
    <property type="entry name" value="HEPATOCELLULAR CARCINOMA-ASSOCIATED ANTIGEN"/>
    <property type="match status" value="1"/>
</dbReference>
<gene>
    <name evidence="1" type="ORF">EB796_005965</name>
</gene>
<dbReference type="SUPFAM" id="SSF53335">
    <property type="entry name" value="S-adenosyl-L-methionine-dependent methyltransferases"/>
    <property type="match status" value="1"/>
</dbReference>
<keyword evidence="2" id="KW-1185">Reference proteome</keyword>
<dbReference type="Proteomes" id="UP000593567">
    <property type="component" value="Unassembled WGS sequence"/>
</dbReference>
<organism evidence="1 2">
    <name type="scientific">Bugula neritina</name>
    <name type="common">Brown bryozoan</name>
    <name type="synonym">Sertularia neritina</name>
    <dbReference type="NCBI Taxonomy" id="10212"/>
    <lineage>
        <taxon>Eukaryota</taxon>
        <taxon>Metazoa</taxon>
        <taxon>Spiralia</taxon>
        <taxon>Lophotrochozoa</taxon>
        <taxon>Bryozoa</taxon>
        <taxon>Gymnolaemata</taxon>
        <taxon>Cheilostomatida</taxon>
        <taxon>Flustrina</taxon>
        <taxon>Buguloidea</taxon>
        <taxon>Bugulidae</taxon>
        <taxon>Bugula</taxon>
    </lineage>
</organism>
<dbReference type="OrthoDB" id="413520at2759"/>
<dbReference type="PANTHER" id="PTHR14614:SF44">
    <property type="entry name" value="PROTEIN N-LYSINE METHYLTRANSFERASE METTL21D"/>
    <property type="match status" value="1"/>
</dbReference>
<protein>
    <submittedName>
        <fullName evidence="1">VCPKMT</fullName>
    </submittedName>
</protein>